<dbReference type="EMBL" id="FSRC01000002">
    <property type="protein sequence ID" value="SIO07055.1"/>
    <property type="molecule type" value="Genomic_DNA"/>
</dbReference>
<dbReference type="Pfam" id="PF03702">
    <property type="entry name" value="AnmK"/>
    <property type="match status" value="1"/>
</dbReference>
<dbReference type="InterPro" id="IPR005338">
    <property type="entry name" value="Anhydro_N_Ac-Mur_kinase"/>
</dbReference>
<dbReference type="STRING" id="226505.SAMN05444394_3259"/>
<protein>
    <submittedName>
        <fullName evidence="1">Anhydro-N-acetylmuramic acid kinase</fullName>
    </submittedName>
</protein>
<sequence length="357" mass="39777">MSNANYHIIGLMSGTSGDGLDVAYCHFEKSDLWQFEILEAITIPFPDQLGEQLQKAHLLNALDLHYLDVAFGKWMGQEVKQFCSKKQISPIAICSHGHTVFHQPQKGLSLQIGNGWALHQASEMKVINDFRMLDVQLGGQGAPLVPIGDQLLFPHLDFCINLGGISNISMQWKGERIAFDCSPFNLLLNPIAEKLGSPYDRDGQWAREGQVDAELLEKLNQVPFYQKKGAKSLGREDMDEVFSPIIQSSNAPEKDKLATLTEHYAIQIAQIIQAYALHEKPKVLLSGGGAYHTYFIERLHHQLQGNWQQFEASNELIEFKEALIFGFLGVLRLRGESNCLASVTHASRDSSGGTIFG</sequence>
<dbReference type="GO" id="GO:0006040">
    <property type="term" value="P:amino sugar metabolic process"/>
    <property type="evidence" value="ECO:0007669"/>
    <property type="project" value="InterPro"/>
</dbReference>
<dbReference type="PANTHER" id="PTHR30605">
    <property type="entry name" value="ANHYDRO-N-ACETYLMURAMIC ACID KINASE"/>
    <property type="match status" value="1"/>
</dbReference>
<keyword evidence="1" id="KW-0418">Kinase</keyword>
<gene>
    <name evidence="1" type="ORF">SAMN05444394_3259</name>
</gene>
<keyword evidence="1" id="KW-0808">Transferase</keyword>
<evidence type="ECO:0000313" key="1">
    <source>
        <dbReference type="EMBL" id="SIO07055.1"/>
    </source>
</evidence>
<dbReference type="AlphaFoldDB" id="A0A1N6GHP2"/>
<dbReference type="GO" id="GO:0016301">
    <property type="term" value="F:kinase activity"/>
    <property type="evidence" value="ECO:0007669"/>
    <property type="project" value="UniProtKB-KW"/>
</dbReference>
<organism evidence="1 2">
    <name type="scientific">Algoriphagus halophilus</name>
    <dbReference type="NCBI Taxonomy" id="226505"/>
    <lineage>
        <taxon>Bacteria</taxon>
        <taxon>Pseudomonadati</taxon>
        <taxon>Bacteroidota</taxon>
        <taxon>Cytophagia</taxon>
        <taxon>Cytophagales</taxon>
        <taxon>Cyclobacteriaceae</taxon>
        <taxon>Algoriphagus</taxon>
    </lineage>
</organism>
<dbReference type="InterPro" id="IPR043129">
    <property type="entry name" value="ATPase_NBD"/>
</dbReference>
<dbReference type="Proteomes" id="UP000185221">
    <property type="component" value="Unassembled WGS sequence"/>
</dbReference>
<dbReference type="GO" id="GO:0005524">
    <property type="term" value="F:ATP binding"/>
    <property type="evidence" value="ECO:0007669"/>
    <property type="project" value="InterPro"/>
</dbReference>
<proteinExistence type="predicted"/>
<keyword evidence="2" id="KW-1185">Reference proteome</keyword>
<dbReference type="GO" id="GO:0009254">
    <property type="term" value="P:peptidoglycan turnover"/>
    <property type="evidence" value="ECO:0007669"/>
    <property type="project" value="InterPro"/>
</dbReference>
<reference evidence="2" key="1">
    <citation type="submission" date="2016-11" db="EMBL/GenBank/DDBJ databases">
        <authorList>
            <person name="Varghese N."/>
            <person name="Submissions S."/>
        </authorList>
    </citation>
    <scope>NUCLEOTIDE SEQUENCE [LARGE SCALE GENOMIC DNA]</scope>
    <source>
        <strain evidence="2">DSM 15292</strain>
    </source>
</reference>
<dbReference type="PANTHER" id="PTHR30605:SF0">
    <property type="entry name" value="ANHYDRO-N-ACETYLMURAMIC ACID KINASE"/>
    <property type="match status" value="1"/>
</dbReference>
<evidence type="ECO:0000313" key="2">
    <source>
        <dbReference type="Proteomes" id="UP000185221"/>
    </source>
</evidence>
<dbReference type="Gene3D" id="3.30.420.40">
    <property type="match status" value="2"/>
</dbReference>
<accession>A0A1N6GHP2</accession>
<dbReference type="GO" id="GO:0016773">
    <property type="term" value="F:phosphotransferase activity, alcohol group as acceptor"/>
    <property type="evidence" value="ECO:0007669"/>
    <property type="project" value="InterPro"/>
</dbReference>
<dbReference type="OrthoDB" id="9763949at2"/>
<dbReference type="RefSeq" id="WP_074226009.1">
    <property type="nucleotide sequence ID" value="NZ_FSRC01000002.1"/>
</dbReference>
<dbReference type="SUPFAM" id="SSF53067">
    <property type="entry name" value="Actin-like ATPase domain"/>
    <property type="match status" value="1"/>
</dbReference>
<name>A0A1N6GHP2_9BACT</name>